<feature type="compositionally biased region" description="Low complexity" evidence="1">
    <location>
        <begin position="125"/>
        <end position="134"/>
    </location>
</feature>
<evidence type="ECO:0000313" key="2">
    <source>
        <dbReference type="EMBL" id="OXA51227.1"/>
    </source>
</evidence>
<feature type="compositionally biased region" description="Low complexity" evidence="1">
    <location>
        <begin position="781"/>
        <end position="798"/>
    </location>
</feature>
<dbReference type="EMBL" id="LNIX01000008">
    <property type="protein sequence ID" value="OXA51227.1"/>
    <property type="molecule type" value="Genomic_DNA"/>
</dbReference>
<proteinExistence type="predicted"/>
<feature type="region of interest" description="Disordered" evidence="1">
    <location>
        <begin position="553"/>
        <end position="618"/>
    </location>
</feature>
<feature type="region of interest" description="Disordered" evidence="1">
    <location>
        <begin position="294"/>
        <end position="313"/>
    </location>
</feature>
<dbReference type="OMA" id="EIWERTI"/>
<sequence length="826" mass="87890">MQRQRKKDLNLKPNRVLDKRSSRGMIYENEELRLRTLAIADDVISSGNVDPSLLPYPELFLDSEDPSLYDGSSRKGSIEEGEGLAAGFVNSIFCTSGDNEDTGSVIHNVQGEDVSLVESQIIVDPQQPSTSSSCTPPPIPKYVIGPDLEPLKEENEDPSRSQSLATLANLDGSTHSPPPPRIVQFDNFNLDEDSDELPDPEELLLHQEENEDGIHTPLIQITGPATPSTSSKGTTPTPMSTPRPNSTQQQYQQHDTDNNIADIQDGGCVTSIPAKYEVTSQFHVTGGRDTACSSPLFASPRTPTPPGGARASKKFRNSSGALILRNGEHYHVHSPQHATATTCPSCYHSEPSLVGSLVGESYPVDWNLAMMRQQRDRSRISTLLGLETILAVGVVSGAGVTSPLEGQDVIDELEAQWDPSLERVKGIRVLGGVVIFLRVRDAEALSGLVDAPTELRLIGLGPEVPDESVVSFLNAFGQVISPIERRSYKGVEIWERTIRLHLVTPHPSTLCISGYSVTLTVVQEGRNYCLLDTSQTPVNPNVSLANPSAGIELLKSDTGTDSKNPSNKSDEPAAVATSSSSSLLLTAHKPVARSSSSNPRLELGPSPSSPVPQKRSISASVCTANLPPEQHPGRLFSKNPNLHKTSAVITPPPPATVPPTPTVSSTIPNSAPNLTTPGSVPPGGKKPLSRVLKSSPGNLVPPTPTTPTVEQAVTPGTPSSPRTGLRAAFCRGLSIDPTARRRDSAISNHAPADNNNKSSDWRRGSSAFYSRFGGGGHQPLSQMNSSSSSHNSYQSRSGRNGGGGAAGLAGKGEPLPWCGCWGNGCI</sequence>
<dbReference type="AlphaFoldDB" id="A0A226E2L8"/>
<feature type="region of interest" description="Disordered" evidence="1">
    <location>
        <begin position="125"/>
        <end position="198"/>
    </location>
</feature>
<name>A0A226E2L8_FOLCA</name>
<protein>
    <submittedName>
        <fullName evidence="2">Uncharacterized protein</fullName>
    </submittedName>
</protein>
<accession>A0A226E2L8</accession>
<feature type="compositionally biased region" description="Gly residues" evidence="1">
    <location>
        <begin position="799"/>
        <end position="808"/>
    </location>
</feature>
<feature type="region of interest" description="Disordered" evidence="1">
    <location>
        <begin position="740"/>
        <end position="808"/>
    </location>
</feature>
<evidence type="ECO:0000313" key="3">
    <source>
        <dbReference type="Proteomes" id="UP000198287"/>
    </source>
</evidence>
<feature type="region of interest" description="Disordered" evidence="1">
    <location>
        <begin position="650"/>
        <end position="726"/>
    </location>
</feature>
<feature type="compositionally biased region" description="Polar residues" evidence="1">
    <location>
        <begin position="669"/>
        <end position="678"/>
    </location>
</feature>
<reference evidence="2 3" key="1">
    <citation type="submission" date="2015-12" db="EMBL/GenBank/DDBJ databases">
        <title>The genome of Folsomia candida.</title>
        <authorList>
            <person name="Faddeeva A."/>
            <person name="Derks M.F."/>
            <person name="Anvar Y."/>
            <person name="Smit S."/>
            <person name="Van Straalen N."/>
            <person name="Roelofs D."/>
        </authorList>
    </citation>
    <scope>NUCLEOTIDE SEQUENCE [LARGE SCALE GENOMIC DNA]</scope>
    <source>
        <strain evidence="2 3">VU population</strain>
        <tissue evidence="2">Whole body</tissue>
    </source>
</reference>
<comment type="caution">
    <text evidence="2">The sequence shown here is derived from an EMBL/GenBank/DDBJ whole genome shotgun (WGS) entry which is preliminary data.</text>
</comment>
<keyword evidence="3" id="KW-1185">Reference proteome</keyword>
<gene>
    <name evidence="2" type="ORF">Fcan01_14079</name>
</gene>
<organism evidence="2 3">
    <name type="scientific">Folsomia candida</name>
    <name type="common">Springtail</name>
    <dbReference type="NCBI Taxonomy" id="158441"/>
    <lineage>
        <taxon>Eukaryota</taxon>
        <taxon>Metazoa</taxon>
        <taxon>Ecdysozoa</taxon>
        <taxon>Arthropoda</taxon>
        <taxon>Hexapoda</taxon>
        <taxon>Collembola</taxon>
        <taxon>Entomobryomorpha</taxon>
        <taxon>Isotomoidea</taxon>
        <taxon>Isotomidae</taxon>
        <taxon>Proisotominae</taxon>
        <taxon>Folsomia</taxon>
    </lineage>
</organism>
<dbReference type="Proteomes" id="UP000198287">
    <property type="component" value="Unassembled WGS sequence"/>
</dbReference>
<feature type="compositionally biased region" description="Basic and acidic residues" evidence="1">
    <location>
        <begin position="149"/>
        <end position="159"/>
    </location>
</feature>
<feature type="compositionally biased region" description="Polar residues" evidence="1">
    <location>
        <begin position="160"/>
        <end position="175"/>
    </location>
</feature>
<feature type="compositionally biased region" description="Low complexity" evidence="1">
    <location>
        <begin position="222"/>
        <end position="242"/>
    </location>
</feature>
<feature type="compositionally biased region" description="Pro residues" evidence="1">
    <location>
        <begin position="650"/>
        <end position="661"/>
    </location>
</feature>
<feature type="compositionally biased region" description="Polar residues" evidence="1">
    <location>
        <begin position="709"/>
        <end position="722"/>
    </location>
</feature>
<evidence type="ECO:0000256" key="1">
    <source>
        <dbReference type="SAM" id="MobiDB-lite"/>
    </source>
</evidence>
<dbReference type="OrthoDB" id="6363430at2759"/>
<feature type="compositionally biased region" description="Acidic residues" evidence="1">
    <location>
        <begin position="189"/>
        <end position="198"/>
    </location>
</feature>
<feature type="region of interest" description="Disordered" evidence="1">
    <location>
        <begin position="218"/>
        <end position="251"/>
    </location>
</feature>